<dbReference type="InterPro" id="IPR027417">
    <property type="entry name" value="P-loop_NTPase"/>
</dbReference>
<dbReference type="InterPro" id="IPR050107">
    <property type="entry name" value="ABC_carbohydrate_import_ATPase"/>
</dbReference>
<keyword evidence="4" id="KW-0547">Nucleotide-binding</keyword>
<evidence type="ECO:0000259" key="6">
    <source>
        <dbReference type="PROSITE" id="PS50893"/>
    </source>
</evidence>
<keyword evidence="5 7" id="KW-0067">ATP-binding</keyword>
<dbReference type="SMART" id="SM00382">
    <property type="entry name" value="AAA"/>
    <property type="match status" value="1"/>
</dbReference>
<keyword evidence="2" id="KW-0762">Sugar transport</keyword>
<evidence type="ECO:0000256" key="4">
    <source>
        <dbReference type="ARBA" id="ARBA00022741"/>
    </source>
</evidence>
<evidence type="ECO:0000256" key="3">
    <source>
        <dbReference type="ARBA" id="ARBA00022737"/>
    </source>
</evidence>
<evidence type="ECO:0000256" key="1">
    <source>
        <dbReference type="ARBA" id="ARBA00022448"/>
    </source>
</evidence>
<evidence type="ECO:0000313" key="7">
    <source>
        <dbReference type="EMBL" id="PRY78091.1"/>
    </source>
</evidence>
<comment type="caution">
    <text evidence="7">The sequence shown here is derived from an EMBL/GenBank/DDBJ whole genome shotgun (WGS) entry which is preliminary data.</text>
</comment>
<evidence type="ECO:0000256" key="5">
    <source>
        <dbReference type="ARBA" id="ARBA00022840"/>
    </source>
</evidence>
<dbReference type="PANTHER" id="PTHR43790">
    <property type="entry name" value="CARBOHYDRATE TRANSPORT ATP-BINDING PROTEIN MG119-RELATED"/>
    <property type="match status" value="1"/>
</dbReference>
<dbReference type="InterPro" id="IPR017871">
    <property type="entry name" value="ABC_transporter-like_CS"/>
</dbReference>
<dbReference type="CDD" id="cd03215">
    <property type="entry name" value="ABC_Carb_Monos_II"/>
    <property type="match status" value="1"/>
</dbReference>
<organism evidence="7 8">
    <name type="scientific">Yoonia maritima</name>
    <dbReference type="NCBI Taxonomy" id="1435347"/>
    <lineage>
        <taxon>Bacteria</taxon>
        <taxon>Pseudomonadati</taxon>
        <taxon>Pseudomonadota</taxon>
        <taxon>Alphaproteobacteria</taxon>
        <taxon>Rhodobacterales</taxon>
        <taxon>Paracoccaceae</taxon>
        <taxon>Yoonia</taxon>
    </lineage>
</organism>
<dbReference type="PROSITE" id="PS50893">
    <property type="entry name" value="ABC_TRANSPORTER_2"/>
    <property type="match status" value="2"/>
</dbReference>
<name>A0A2T0VZY7_9RHOB</name>
<proteinExistence type="predicted"/>
<gene>
    <name evidence="7" type="ORF">CLV80_10453</name>
</gene>
<dbReference type="InterPro" id="IPR003439">
    <property type="entry name" value="ABC_transporter-like_ATP-bd"/>
</dbReference>
<feature type="domain" description="ABC transporter" evidence="6">
    <location>
        <begin position="258"/>
        <end position="500"/>
    </location>
</feature>
<evidence type="ECO:0000256" key="2">
    <source>
        <dbReference type="ARBA" id="ARBA00022597"/>
    </source>
</evidence>
<keyword evidence="1" id="KW-0813">Transport</keyword>
<keyword evidence="8" id="KW-1185">Reference proteome</keyword>
<sequence length="505" mass="54413">MPAVTDIVKLQNVSRYFGGITALKDVDFSCRAGSVHGILGENGAGKSTLIKILSGVLPPSEGQVLVDDKPVQYQSPSQAAKDGIVCIFQELSLIPDLSVAENIFIDHPPRRFGLIDASAQRRMAEKVLARIKCEDVDPDARVRDLSLSRRQMVEIAKAISKDLRVLILDEATSALTSKDVETVYGLLEELTANNVASLFISHRMQEVEALCDRLSVFRNGSHIQSFDKGDLTEGEIVRLMIGRDIEAQYPPKPPKAEVHQPALSITDLRWEQSLKGVDLSVGQGEIVGLGGLDGQGQKELLLALFGVLKGVKGEVRLGDMPFIPTSPAACKSAALALVPEDRKTEGLMLSLSIADNLLLPNYKAVSRGALIDTNRAAQEVDAAIAKLQIKTASPDISVETLSGGNQQKVVIAKWLALNPDVILLNDPTRGIDVGTKQEIYSLIRNLASSGKGVLLYSTDYAELIGCCDRVSVMYDGRVVNELSDDQLTEQALVAAALNIQSKGVA</sequence>
<dbReference type="CDD" id="cd03216">
    <property type="entry name" value="ABC_Carb_Monos_I"/>
    <property type="match status" value="1"/>
</dbReference>
<protein>
    <submittedName>
        <fullName evidence="7">Ribose transport system ATP-binding protein</fullName>
    </submittedName>
</protein>
<dbReference type="AlphaFoldDB" id="A0A2T0VZY7"/>
<dbReference type="EMBL" id="PVTP01000004">
    <property type="protein sequence ID" value="PRY78091.1"/>
    <property type="molecule type" value="Genomic_DNA"/>
</dbReference>
<dbReference type="PANTHER" id="PTHR43790:SF9">
    <property type="entry name" value="GALACTOFURANOSE TRANSPORTER ATP-BINDING PROTEIN YTFR"/>
    <property type="match status" value="1"/>
</dbReference>
<evidence type="ECO:0000313" key="8">
    <source>
        <dbReference type="Proteomes" id="UP000238007"/>
    </source>
</evidence>
<feature type="domain" description="ABC transporter" evidence="6">
    <location>
        <begin position="8"/>
        <end position="244"/>
    </location>
</feature>
<dbReference type="PROSITE" id="PS00211">
    <property type="entry name" value="ABC_TRANSPORTER_1"/>
    <property type="match status" value="1"/>
</dbReference>
<dbReference type="Proteomes" id="UP000238007">
    <property type="component" value="Unassembled WGS sequence"/>
</dbReference>
<dbReference type="GO" id="GO:0016887">
    <property type="term" value="F:ATP hydrolysis activity"/>
    <property type="evidence" value="ECO:0007669"/>
    <property type="project" value="InterPro"/>
</dbReference>
<dbReference type="GO" id="GO:0005524">
    <property type="term" value="F:ATP binding"/>
    <property type="evidence" value="ECO:0007669"/>
    <property type="project" value="UniProtKB-KW"/>
</dbReference>
<dbReference type="RefSeq" id="WP_106356283.1">
    <property type="nucleotide sequence ID" value="NZ_PVTP01000004.1"/>
</dbReference>
<accession>A0A2T0VZY7</accession>
<keyword evidence="3" id="KW-0677">Repeat</keyword>
<dbReference type="Gene3D" id="3.40.50.300">
    <property type="entry name" value="P-loop containing nucleotide triphosphate hydrolases"/>
    <property type="match status" value="2"/>
</dbReference>
<dbReference type="OrthoDB" id="9805029at2"/>
<reference evidence="7 8" key="1">
    <citation type="submission" date="2018-03" db="EMBL/GenBank/DDBJ databases">
        <title>Genomic Encyclopedia of Archaeal and Bacterial Type Strains, Phase II (KMG-II): from individual species to whole genera.</title>
        <authorList>
            <person name="Goeker M."/>
        </authorList>
    </citation>
    <scope>NUCLEOTIDE SEQUENCE [LARGE SCALE GENOMIC DNA]</scope>
    <source>
        <strain evidence="7 8">DSM 101533</strain>
    </source>
</reference>
<dbReference type="SUPFAM" id="SSF52540">
    <property type="entry name" value="P-loop containing nucleoside triphosphate hydrolases"/>
    <property type="match status" value="2"/>
</dbReference>
<dbReference type="Pfam" id="PF00005">
    <property type="entry name" value="ABC_tran"/>
    <property type="match status" value="2"/>
</dbReference>
<dbReference type="InterPro" id="IPR003593">
    <property type="entry name" value="AAA+_ATPase"/>
</dbReference>